<keyword evidence="5" id="KW-0157">Chromophore</keyword>
<dbReference type="InterPro" id="IPR018394">
    <property type="entry name" value="DNA_photolyase_1_CS_C"/>
</dbReference>
<dbReference type="AlphaFoldDB" id="A0A0F9WYT2"/>
<dbReference type="PROSITE" id="PS51645">
    <property type="entry name" value="PHR_CRY_ALPHA_BETA"/>
    <property type="match status" value="1"/>
</dbReference>
<dbReference type="Pfam" id="PF03441">
    <property type="entry name" value="FAD_binding_7"/>
    <property type="match status" value="1"/>
</dbReference>
<dbReference type="PANTHER" id="PTHR11455">
    <property type="entry name" value="CRYPTOCHROME"/>
    <property type="match status" value="1"/>
</dbReference>
<evidence type="ECO:0000259" key="6">
    <source>
        <dbReference type="PROSITE" id="PS51645"/>
    </source>
</evidence>
<dbReference type="Gene3D" id="3.40.50.620">
    <property type="entry name" value="HUPs"/>
    <property type="match status" value="1"/>
</dbReference>
<dbReference type="GO" id="GO:0006139">
    <property type="term" value="P:nucleobase-containing compound metabolic process"/>
    <property type="evidence" value="ECO:0007669"/>
    <property type="project" value="UniProtKB-ARBA"/>
</dbReference>
<dbReference type="InterPro" id="IPR005101">
    <property type="entry name" value="Cryptochr/Photolyase_FAD-bd"/>
</dbReference>
<proteinExistence type="predicted"/>
<dbReference type="GO" id="GO:0009416">
    <property type="term" value="P:response to light stimulus"/>
    <property type="evidence" value="ECO:0007669"/>
    <property type="project" value="TreeGrafter"/>
</dbReference>
<accession>A0A0F9WYT2</accession>
<evidence type="ECO:0000256" key="5">
    <source>
        <dbReference type="ARBA" id="ARBA00022991"/>
    </source>
</evidence>
<dbReference type="InterPro" id="IPR002081">
    <property type="entry name" value="Cryptochrome/DNA_photolyase_1"/>
</dbReference>
<dbReference type="EMBL" id="LAZR01000174">
    <property type="protein sequence ID" value="KKN84208.1"/>
    <property type="molecule type" value="Genomic_DNA"/>
</dbReference>
<dbReference type="InterPro" id="IPR006050">
    <property type="entry name" value="DNA_photolyase_N"/>
</dbReference>
<evidence type="ECO:0000256" key="3">
    <source>
        <dbReference type="ARBA" id="ARBA00022630"/>
    </source>
</evidence>
<dbReference type="Gene3D" id="1.25.40.80">
    <property type="match status" value="1"/>
</dbReference>
<protein>
    <recommendedName>
        <fullName evidence="6">Photolyase/cryptochrome alpha/beta domain-containing protein</fullName>
    </recommendedName>
</protein>
<evidence type="ECO:0000256" key="2">
    <source>
        <dbReference type="ARBA" id="ARBA00001974"/>
    </source>
</evidence>
<evidence type="ECO:0000256" key="4">
    <source>
        <dbReference type="ARBA" id="ARBA00022827"/>
    </source>
</evidence>
<dbReference type="SUPFAM" id="SSF48173">
    <property type="entry name" value="Cryptochrome/photolyase FAD-binding domain"/>
    <property type="match status" value="1"/>
</dbReference>
<evidence type="ECO:0000313" key="7">
    <source>
        <dbReference type="EMBL" id="KKN84208.1"/>
    </source>
</evidence>
<organism evidence="7">
    <name type="scientific">marine sediment metagenome</name>
    <dbReference type="NCBI Taxonomy" id="412755"/>
    <lineage>
        <taxon>unclassified sequences</taxon>
        <taxon>metagenomes</taxon>
        <taxon>ecological metagenomes</taxon>
    </lineage>
</organism>
<dbReference type="PANTHER" id="PTHR11455:SF9">
    <property type="entry name" value="CRYPTOCHROME CIRCADIAN CLOCK 5 ISOFORM X1"/>
    <property type="match status" value="1"/>
</dbReference>
<dbReference type="Pfam" id="PF00875">
    <property type="entry name" value="DNA_photolyase"/>
    <property type="match status" value="1"/>
</dbReference>
<dbReference type="PRINTS" id="PR00147">
    <property type="entry name" value="DNAPHOTLYASE"/>
</dbReference>
<keyword evidence="4" id="KW-0274">FAD</keyword>
<dbReference type="PROSITE" id="PS00394">
    <property type="entry name" value="DNA_PHOTOLYASES_1_1"/>
    <property type="match status" value="1"/>
</dbReference>
<dbReference type="SUPFAM" id="SSF52425">
    <property type="entry name" value="Cryptochrome/photolyase, N-terminal domain"/>
    <property type="match status" value="1"/>
</dbReference>
<dbReference type="Gene3D" id="1.10.579.10">
    <property type="entry name" value="DNA Cyclobutane Dipyrimidine Photolyase, subunit A, domain 3"/>
    <property type="match status" value="1"/>
</dbReference>
<feature type="domain" description="Photolyase/cryptochrome alpha/beta" evidence="6">
    <location>
        <begin position="11"/>
        <end position="139"/>
    </location>
</feature>
<dbReference type="InterPro" id="IPR036155">
    <property type="entry name" value="Crypto/Photolyase_N_sf"/>
</dbReference>
<dbReference type="InterPro" id="IPR036134">
    <property type="entry name" value="Crypto/Photolyase_FAD-like_sf"/>
</dbReference>
<comment type="cofactor">
    <cofactor evidence="1">
        <name>(6R)-5,10-methylene-5,6,7,8-tetrahydrofolate</name>
        <dbReference type="ChEBI" id="CHEBI:15636"/>
    </cofactor>
</comment>
<comment type="cofactor">
    <cofactor evidence="2">
        <name>FAD</name>
        <dbReference type="ChEBI" id="CHEBI:57692"/>
    </cofactor>
</comment>
<dbReference type="GO" id="GO:0003677">
    <property type="term" value="F:DNA binding"/>
    <property type="evidence" value="ECO:0007669"/>
    <property type="project" value="TreeGrafter"/>
</dbReference>
<reference evidence="7" key="1">
    <citation type="journal article" date="2015" name="Nature">
        <title>Complex archaea that bridge the gap between prokaryotes and eukaryotes.</title>
        <authorList>
            <person name="Spang A."/>
            <person name="Saw J.H."/>
            <person name="Jorgensen S.L."/>
            <person name="Zaremba-Niedzwiedzka K."/>
            <person name="Martijn J."/>
            <person name="Lind A.E."/>
            <person name="van Eijk R."/>
            <person name="Schleper C."/>
            <person name="Guy L."/>
            <person name="Ettema T.J."/>
        </authorList>
    </citation>
    <scope>NUCLEOTIDE SEQUENCE</scope>
</reference>
<name>A0A0F9WYT2_9ZZZZ</name>
<gene>
    <name evidence="7" type="ORF">LCGC14_0291590</name>
</gene>
<dbReference type="InterPro" id="IPR014729">
    <property type="entry name" value="Rossmann-like_a/b/a_fold"/>
</dbReference>
<dbReference type="GO" id="GO:0003904">
    <property type="term" value="F:deoxyribodipyrimidine photo-lyase activity"/>
    <property type="evidence" value="ECO:0007669"/>
    <property type="project" value="TreeGrafter"/>
</dbReference>
<evidence type="ECO:0000256" key="1">
    <source>
        <dbReference type="ARBA" id="ARBA00001932"/>
    </source>
</evidence>
<keyword evidence="3" id="KW-0285">Flavoprotein</keyword>
<dbReference type="FunFam" id="1.10.579.10:FF:000003">
    <property type="entry name" value="Deoxyribodipyrimidine photo-lyase"/>
    <property type="match status" value="1"/>
</dbReference>
<comment type="caution">
    <text evidence="7">The sequence shown here is derived from an EMBL/GenBank/DDBJ whole genome shotgun (WGS) entry which is preliminary data.</text>
</comment>
<dbReference type="GO" id="GO:0006950">
    <property type="term" value="P:response to stress"/>
    <property type="evidence" value="ECO:0007669"/>
    <property type="project" value="UniProtKB-ARBA"/>
</dbReference>
<dbReference type="GO" id="GO:0071949">
    <property type="term" value="F:FAD binding"/>
    <property type="evidence" value="ECO:0007669"/>
    <property type="project" value="TreeGrafter"/>
</dbReference>
<sequence>MDDTTSKAHGGPIVVWLRDDLRLDDNPALATAADTGRPVVPLYVLDKTSDGIRALGGAHQWWLHRSLDAFARSLHGKGSALTLRRGAAKDEILAIIAAVGATALYFNRRYDPAGRGVDDRIAEALGAAFDVRRFTANILHEPDEVQTTTGGYYKVYTPFWKKLSASEPRDPIDAPAGFKQPDDFPRSDNLADWALLPTKPDWSGGIAKAWTPGEKAALERLETFCNDDLAGYHEARDNPSADRTSGLSPHLRWGEISPYRIWHTAQTYASRRQSIPDDAIRTFKKELVWRDFNAHLLHHCDNLATTNINKRFDAFPWRRSDADLRAWQRGLTGYPIVDAGMRQLWQTGWMHNRVRMIVGSFLTKDLLLDWRDGERWFWNTLVDGDAASNPAQWQWVAGSGADAQPFFRVFNPVTQSEKFDPNGTYIRRFVPELAELPDKAIHAPWNATAETLAKAGIKLGETYPLPIVDHKAARERALAAYSEIRG</sequence>